<feature type="chain" id="PRO_5021490136" evidence="8">
    <location>
        <begin position="24"/>
        <end position="389"/>
    </location>
</feature>
<evidence type="ECO:0000256" key="7">
    <source>
        <dbReference type="ARBA" id="ARBA00023326"/>
    </source>
</evidence>
<dbReference type="InterPro" id="IPR026444">
    <property type="entry name" value="Secre_tail"/>
</dbReference>
<keyword evidence="4 8" id="KW-0732">Signal</keyword>
<evidence type="ECO:0000256" key="8">
    <source>
        <dbReference type="SAM" id="SignalP"/>
    </source>
</evidence>
<keyword evidence="7" id="KW-0624">Polysaccharide degradation</keyword>
<keyword evidence="3" id="KW-0858">Xylan degradation</keyword>
<evidence type="ECO:0000313" key="11">
    <source>
        <dbReference type="Proteomes" id="UP000297739"/>
    </source>
</evidence>
<keyword evidence="2" id="KW-0964">Secreted</keyword>
<dbReference type="GO" id="GO:0005576">
    <property type="term" value="C:extracellular region"/>
    <property type="evidence" value="ECO:0007669"/>
    <property type="project" value="UniProtKB-SubCell"/>
</dbReference>
<dbReference type="Pfam" id="PF10503">
    <property type="entry name" value="Esterase_PHB"/>
    <property type="match status" value="1"/>
</dbReference>
<dbReference type="InterPro" id="IPR029058">
    <property type="entry name" value="AB_hydrolase_fold"/>
</dbReference>
<reference evidence="10 11" key="1">
    <citation type="submission" date="2019-04" db="EMBL/GenBank/DDBJ databases">
        <authorList>
            <person name="Feng G."/>
            <person name="Zhang J."/>
            <person name="Zhu H."/>
        </authorList>
    </citation>
    <scope>NUCLEOTIDE SEQUENCE [LARGE SCALE GENOMIC DNA]</scope>
    <source>
        <strain evidence="10 11">JCM 17223</strain>
    </source>
</reference>
<proteinExistence type="predicted"/>
<dbReference type="EMBL" id="SRLD01000048">
    <property type="protein sequence ID" value="TGE13877.1"/>
    <property type="molecule type" value="Genomic_DNA"/>
</dbReference>
<dbReference type="Gene3D" id="3.40.50.1820">
    <property type="entry name" value="alpha/beta hydrolase"/>
    <property type="match status" value="1"/>
</dbReference>
<dbReference type="AlphaFoldDB" id="A0A4Z0PFI1"/>
<evidence type="ECO:0000256" key="6">
    <source>
        <dbReference type="ARBA" id="ARBA00023277"/>
    </source>
</evidence>
<protein>
    <submittedName>
        <fullName evidence="10">T9SS type A sorting domain-containing protein</fullName>
    </submittedName>
</protein>
<comment type="caution">
    <text evidence="10">The sequence shown here is derived from an EMBL/GenBank/DDBJ whole genome shotgun (WGS) entry which is preliminary data.</text>
</comment>
<dbReference type="Pfam" id="PF18962">
    <property type="entry name" value="Por_Secre_tail"/>
    <property type="match status" value="1"/>
</dbReference>
<dbReference type="NCBIfam" id="TIGR04183">
    <property type="entry name" value="Por_Secre_tail"/>
    <property type="match status" value="1"/>
</dbReference>
<keyword evidence="6" id="KW-0119">Carbohydrate metabolism</keyword>
<dbReference type="SUPFAM" id="SSF53474">
    <property type="entry name" value="alpha/beta-Hydrolases"/>
    <property type="match status" value="1"/>
</dbReference>
<dbReference type="RefSeq" id="WP_135499336.1">
    <property type="nucleotide sequence ID" value="NZ_SRLD01000048.1"/>
</dbReference>
<evidence type="ECO:0000256" key="5">
    <source>
        <dbReference type="ARBA" id="ARBA00022801"/>
    </source>
</evidence>
<keyword evidence="11" id="KW-1185">Reference proteome</keyword>
<feature type="signal peptide" evidence="8">
    <location>
        <begin position="1"/>
        <end position="23"/>
    </location>
</feature>
<name>A0A4Z0PFI1_9BACT</name>
<evidence type="ECO:0000259" key="9">
    <source>
        <dbReference type="Pfam" id="PF18962"/>
    </source>
</evidence>
<dbReference type="PANTHER" id="PTHR38050">
    <property type="match status" value="1"/>
</dbReference>
<evidence type="ECO:0000256" key="2">
    <source>
        <dbReference type="ARBA" id="ARBA00022525"/>
    </source>
</evidence>
<dbReference type="OrthoDB" id="9764953at2"/>
<evidence type="ECO:0000256" key="1">
    <source>
        <dbReference type="ARBA" id="ARBA00004613"/>
    </source>
</evidence>
<evidence type="ECO:0000256" key="3">
    <source>
        <dbReference type="ARBA" id="ARBA00022651"/>
    </source>
</evidence>
<feature type="domain" description="Secretion system C-terminal sorting" evidence="9">
    <location>
        <begin position="315"/>
        <end position="386"/>
    </location>
</feature>
<keyword evidence="5" id="KW-0378">Hydrolase</keyword>
<dbReference type="GO" id="GO:0030600">
    <property type="term" value="F:feruloyl esterase activity"/>
    <property type="evidence" value="ECO:0007669"/>
    <property type="project" value="InterPro"/>
</dbReference>
<gene>
    <name evidence="10" type="ORF">E5J99_18655</name>
</gene>
<sequence>MKTLLQSVVLLLLLAGMPRVATAQTTVQGTIVSGGITREYRLYVPAAYSPAKAVPLLFNLHGYGSSNVEQEFYGDFRPIADTANFIIVHANGTVDGSGSRFWNTFTAPGSGVDDVAFLSELLTFLQTRYTIDPDRIYSTGMSNGGFMSYELACKLSNRVAAVGSVTGSIVQSRLAACTPQHPVPIIEIHGTADNTVPYNGNFLFVPIPTVLDYWVRFNGCSPTPVVTAVPDINTTDGSTAERYVYGGGRAGSVVEHYKIINGGHTWPGAAVNIGVTNRDINASREVWRFLRRYRLSRLSTPLAAGVAAPALGVTMYPNPATDIITIRANKSLREAQISITNMLGESVPAQASVATDGTVRITTTSWRNGLYIVEVKAEGHRYHQKILKQ</sequence>
<dbReference type="Proteomes" id="UP000297739">
    <property type="component" value="Unassembled WGS sequence"/>
</dbReference>
<comment type="subcellular location">
    <subcellularLocation>
        <location evidence="1">Secreted</location>
    </subcellularLocation>
</comment>
<dbReference type="PANTHER" id="PTHR38050:SF2">
    <property type="entry name" value="FERULOYL ESTERASE C-RELATED"/>
    <property type="match status" value="1"/>
</dbReference>
<evidence type="ECO:0000256" key="4">
    <source>
        <dbReference type="ARBA" id="ARBA00022729"/>
    </source>
</evidence>
<dbReference type="InterPro" id="IPR043595">
    <property type="entry name" value="FaeB/C/D"/>
</dbReference>
<evidence type="ECO:0000313" key="10">
    <source>
        <dbReference type="EMBL" id="TGE13877.1"/>
    </source>
</evidence>
<dbReference type="InterPro" id="IPR010126">
    <property type="entry name" value="Esterase_phb"/>
</dbReference>
<organism evidence="10 11">
    <name type="scientific">Hymenobacter elongatus</name>
    <dbReference type="NCBI Taxonomy" id="877208"/>
    <lineage>
        <taxon>Bacteria</taxon>
        <taxon>Pseudomonadati</taxon>
        <taxon>Bacteroidota</taxon>
        <taxon>Cytophagia</taxon>
        <taxon>Cytophagales</taxon>
        <taxon>Hymenobacteraceae</taxon>
        <taxon>Hymenobacter</taxon>
    </lineage>
</organism>
<accession>A0A4Z0PFI1</accession>
<dbReference type="GO" id="GO:0045493">
    <property type="term" value="P:xylan catabolic process"/>
    <property type="evidence" value="ECO:0007669"/>
    <property type="project" value="UniProtKB-KW"/>
</dbReference>